<feature type="domain" description="HTH gntR-type" evidence="4">
    <location>
        <begin position="12"/>
        <end position="80"/>
    </location>
</feature>
<dbReference type="InterPro" id="IPR028978">
    <property type="entry name" value="Chorismate_lyase_/UTRA_dom_sf"/>
</dbReference>
<organism evidence="5 6">
    <name type="scientific">Albidovulum litorale</name>
    <dbReference type="NCBI Taxonomy" id="2984134"/>
    <lineage>
        <taxon>Bacteria</taxon>
        <taxon>Pseudomonadati</taxon>
        <taxon>Pseudomonadota</taxon>
        <taxon>Alphaproteobacteria</taxon>
        <taxon>Rhodobacterales</taxon>
        <taxon>Paracoccaceae</taxon>
        <taxon>Albidovulum</taxon>
    </lineage>
</organism>
<dbReference type="SMART" id="SM00345">
    <property type="entry name" value="HTH_GNTR"/>
    <property type="match status" value="1"/>
</dbReference>
<dbReference type="Pfam" id="PF00392">
    <property type="entry name" value="GntR"/>
    <property type="match status" value="1"/>
</dbReference>
<evidence type="ECO:0000313" key="6">
    <source>
        <dbReference type="Proteomes" id="UP001652564"/>
    </source>
</evidence>
<dbReference type="InterPro" id="IPR000524">
    <property type="entry name" value="Tscrpt_reg_HTH_GntR"/>
</dbReference>
<accession>A0ABT2ZTQ6</accession>
<dbReference type="Gene3D" id="3.40.1410.10">
    <property type="entry name" value="Chorismate lyase-like"/>
    <property type="match status" value="1"/>
</dbReference>
<proteinExistence type="predicted"/>
<gene>
    <name evidence="5" type="ORF">OEZ71_19775</name>
</gene>
<dbReference type="Proteomes" id="UP001652564">
    <property type="component" value="Unassembled WGS sequence"/>
</dbReference>
<reference evidence="5 6" key="1">
    <citation type="submission" date="2022-10" db="EMBL/GenBank/DDBJ databases">
        <title>Defluviimonas sp. nov., isolated from ocean surface sediments.</title>
        <authorList>
            <person name="He W."/>
            <person name="Wang L."/>
            <person name="Zhang D.-F."/>
        </authorList>
    </citation>
    <scope>NUCLEOTIDE SEQUENCE [LARGE SCALE GENOMIC DNA]</scope>
    <source>
        <strain evidence="5 6">WL0050</strain>
    </source>
</reference>
<dbReference type="Pfam" id="PF07702">
    <property type="entry name" value="UTRA"/>
    <property type="match status" value="1"/>
</dbReference>
<dbReference type="CDD" id="cd07377">
    <property type="entry name" value="WHTH_GntR"/>
    <property type="match status" value="1"/>
</dbReference>
<protein>
    <submittedName>
        <fullName evidence="5">GntR family transcriptional regulator</fullName>
    </submittedName>
</protein>
<dbReference type="SMART" id="SM00866">
    <property type="entry name" value="UTRA"/>
    <property type="match status" value="1"/>
</dbReference>
<keyword evidence="6" id="KW-1185">Reference proteome</keyword>
<comment type="caution">
    <text evidence="5">The sequence shown here is derived from an EMBL/GenBank/DDBJ whole genome shotgun (WGS) entry which is preliminary data.</text>
</comment>
<dbReference type="InterPro" id="IPR050679">
    <property type="entry name" value="Bact_HTH_transcr_reg"/>
</dbReference>
<dbReference type="SUPFAM" id="SSF46785">
    <property type="entry name" value="Winged helix' DNA-binding domain"/>
    <property type="match status" value="1"/>
</dbReference>
<evidence type="ECO:0000256" key="2">
    <source>
        <dbReference type="ARBA" id="ARBA00023125"/>
    </source>
</evidence>
<name>A0ABT2ZTQ6_9RHOB</name>
<dbReference type="Gene3D" id="1.10.10.10">
    <property type="entry name" value="Winged helix-like DNA-binding domain superfamily/Winged helix DNA-binding domain"/>
    <property type="match status" value="1"/>
</dbReference>
<keyword evidence="3" id="KW-0804">Transcription</keyword>
<evidence type="ECO:0000259" key="4">
    <source>
        <dbReference type="PROSITE" id="PS50949"/>
    </source>
</evidence>
<dbReference type="EMBL" id="JAOWKZ010000005">
    <property type="protein sequence ID" value="MCV2874545.1"/>
    <property type="molecule type" value="Genomic_DNA"/>
</dbReference>
<dbReference type="PRINTS" id="PR00035">
    <property type="entry name" value="HTHGNTR"/>
</dbReference>
<dbReference type="SUPFAM" id="SSF64288">
    <property type="entry name" value="Chorismate lyase-like"/>
    <property type="match status" value="1"/>
</dbReference>
<evidence type="ECO:0000313" key="5">
    <source>
        <dbReference type="EMBL" id="MCV2874545.1"/>
    </source>
</evidence>
<sequence>MTMNRPVTNAPQPRFRQIVDSIRNDIVTGVLPEHAALPSERVVADQYDVSRMTARRALEAIEAQGLAYSEDRRGRFVSPKRVRYDISNRVSFAADARAAGTDLEITVVRTRAIRAGGSLAADLDVPVGEKLHEYTRLFCINGHPTLIETEYAVAHRCPDLMDHDLRQSTTQLLEQHYGISARTGDVIIRMRAIQPDEAALLGLPPHQAGIELEQIIRDDEGRPFCFGRQIWRGELAEFSARAIVNR</sequence>
<dbReference type="PANTHER" id="PTHR44846">
    <property type="entry name" value="MANNOSYL-D-GLYCERATE TRANSPORT/METABOLISM SYSTEM REPRESSOR MNGR-RELATED"/>
    <property type="match status" value="1"/>
</dbReference>
<dbReference type="PROSITE" id="PS50949">
    <property type="entry name" value="HTH_GNTR"/>
    <property type="match status" value="1"/>
</dbReference>
<keyword evidence="1" id="KW-0805">Transcription regulation</keyword>
<dbReference type="PANTHER" id="PTHR44846:SF1">
    <property type="entry name" value="MANNOSYL-D-GLYCERATE TRANSPORT_METABOLISM SYSTEM REPRESSOR MNGR-RELATED"/>
    <property type="match status" value="1"/>
</dbReference>
<evidence type="ECO:0000256" key="3">
    <source>
        <dbReference type="ARBA" id="ARBA00023163"/>
    </source>
</evidence>
<dbReference type="InterPro" id="IPR036388">
    <property type="entry name" value="WH-like_DNA-bd_sf"/>
</dbReference>
<dbReference type="InterPro" id="IPR011663">
    <property type="entry name" value="UTRA"/>
</dbReference>
<dbReference type="InterPro" id="IPR036390">
    <property type="entry name" value="WH_DNA-bd_sf"/>
</dbReference>
<keyword evidence="2" id="KW-0238">DNA-binding</keyword>
<evidence type="ECO:0000256" key="1">
    <source>
        <dbReference type="ARBA" id="ARBA00023015"/>
    </source>
</evidence>